<keyword evidence="6 11" id="KW-0732">Signal</keyword>
<keyword evidence="8" id="KW-0626">Porin</keyword>
<dbReference type="PATRIC" id="fig|742823.3.peg.287"/>
<gene>
    <name evidence="13" type="ORF">HMPREF9465_00295</name>
</gene>
<proteinExistence type="predicted"/>
<feature type="domain" description="Porin" evidence="12">
    <location>
        <begin position="7"/>
        <end position="111"/>
    </location>
</feature>
<evidence type="ECO:0000313" key="14">
    <source>
        <dbReference type="Proteomes" id="UP000005835"/>
    </source>
</evidence>
<comment type="subcellular location">
    <subcellularLocation>
        <location evidence="1">Cell outer membrane</location>
        <topology evidence="1">Multi-pass membrane protein</topology>
    </subcellularLocation>
</comment>
<dbReference type="InterPro" id="IPR050298">
    <property type="entry name" value="Gram-neg_bact_OMP"/>
</dbReference>
<evidence type="ECO:0000256" key="9">
    <source>
        <dbReference type="ARBA" id="ARBA00023136"/>
    </source>
</evidence>
<evidence type="ECO:0000256" key="8">
    <source>
        <dbReference type="ARBA" id="ARBA00023114"/>
    </source>
</evidence>
<feature type="chain" id="PRO_5003846941" description="Porin domain-containing protein" evidence="11">
    <location>
        <begin position="22"/>
        <end position="113"/>
    </location>
</feature>
<sequence length="113" mass="11547">MRFGKTAAALASLLAAGTCAAAGVKVYGAIDTGLTYKHVAESGGNSLEMTSGNFDGSRLGLKCSEDLGNGLSVGFILENGSSSDSGALGKDSSIFNRESQIYLKTRFGTSRLA</sequence>
<dbReference type="GO" id="GO:0015288">
    <property type="term" value="F:porin activity"/>
    <property type="evidence" value="ECO:0007669"/>
    <property type="project" value="UniProtKB-KW"/>
</dbReference>
<keyword evidence="7" id="KW-0406">Ion transport</keyword>
<dbReference type="HOGENOM" id="CLU_172622_0_0_4"/>
<dbReference type="InterPro" id="IPR023614">
    <property type="entry name" value="Porin_dom_sf"/>
</dbReference>
<evidence type="ECO:0000256" key="7">
    <source>
        <dbReference type="ARBA" id="ARBA00023065"/>
    </source>
</evidence>
<dbReference type="GO" id="GO:0009279">
    <property type="term" value="C:cell outer membrane"/>
    <property type="evidence" value="ECO:0007669"/>
    <property type="project" value="UniProtKB-SubCell"/>
</dbReference>
<feature type="signal peptide" evidence="11">
    <location>
        <begin position="1"/>
        <end position="21"/>
    </location>
</feature>
<organism evidence="13 14">
    <name type="scientific">Sutterella wadsworthensis 2_1_59BFAA</name>
    <dbReference type="NCBI Taxonomy" id="742823"/>
    <lineage>
        <taxon>Bacteria</taxon>
        <taxon>Pseudomonadati</taxon>
        <taxon>Pseudomonadota</taxon>
        <taxon>Betaproteobacteria</taxon>
        <taxon>Burkholderiales</taxon>
        <taxon>Sutterellaceae</taxon>
        <taxon>Sutterella</taxon>
    </lineage>
</organism>
<dbReference type="AlphaFoldDB" id="K1KK99"/>
<name>K1KK99_9BURK</name>
<evidence type="ECO:0000256" key="5">
    <source>
        <dbReference type="ARBA" id="ARBA00022692"/>
    </source>
</evidence>
<dbReference type="RefSeq" id="WP_005433407.1">
    <property type="nucleotide sequence ID" value="NZ_JH815513.1"/>
</dbReference>
<keyword evidence="14" id="KW-1185">Reference proteome</keyword>
<keyword evidence="3" id="KW-0813">Transport</keyword>
<evidence type="ECO:0000313" key="13">
    <source>
        <dbReference type="EMBL" id="EKB32119.1"/>
    </source>
</evidence>
<dbReference type="InterPro" id="IPR033900">
    <property type="entry name" value="Gram_neg_porin_domain"/>
</dbReference>
<evidence type="ECO:0000256" key="1">
    <source>
        <dbReference type="ARBA" id="ARBA00004571"/>
    </source>
</evidence>
<keyword evidence="4" id="KW-1134">Transmembrane beta strand</keyword>
<evidence type="ECO:0000256" key="2">
    <source>
        <dbReference type="ARBA" id="ARBA00011233"/>
    </source>
</evidence>
<keyword evidence="5" id="KW-0812">Transmembrane</keyword>
<evidence type="ECO:0000256" key="3">
    <source>
        <dbReference type="ARBA" id="ARBA00022448"/>
    </source>
</evidence>
<evidence type="ECO:0000256" key="11">
    <source>
        <dbReference type="SAM" id="SignalP"/>
    </source>
</evidence>
<dbReference type="GO" id="GO:0046930">
    <property type="term" value="C:pore complex"/>
    <property type="evidence" value="ECO:0007669"/>
    <property type="project" value="UniProtKB-KW"/>
</dbReference>
<dbReference type="OrthoDB" id="5289162at2"/>
<keyword evidence="9" id="KW-0472">Membrane</keyword>
<dbReference type="GO" id="GO:0006811">
    <property type="term" value="P:monoatomic ion transport"/>
    <property type="evidence" value="ECO:0007669"/>
    <property type="project" value="UniProtKB-KW"/>
</dbReference>
<dbReference type="EMBL" id="ADMG01000008">
    <property type="protein sequence ID" value="EKB32119.1"/>
    <property type="molecule type" value="Genomic_DNA"/>
</dbReference>
<evidence type="ECO:0000256" key="4">
    <source>
        <dbReference type="ARBA" id="ARBA00022452"/>
    </source>
</evidence>
<dbReference type="Gene3D" id="2.40.160.10">
    <property type="entry name" value="Porin"/>
    <property type="match status" value="1"/>
</dbReference>
<accession>K1KK99</accession>
<comment type="subunit">
    <text evidence="2">Homotrimer.</text>
</comment>
<dbReference type="SUPFAM" id="SSF56935">
    <property type="entry name" value="Porins"/>
    <property type="match status" value="1"/>
</dbReference>
<dbReference type="STRING" id="742823.HMPREF9465_00295"/>
<comment type="caution">
    <text evidence="13">The sequence shown here is derived from an EMBL/GenBank/DDBJ whole genome shotgun (WGS) entry which is preliminary data.</text>
</comment>
<dbReference type="Pfam" id="PF13609">
    <property type="entry name" value="Porin_4"/>
    <property type="match status" value="1"/>
</dbReference>
<dbReference type="PANTHER" id="PTHR34501">
    <property type="entry name" value="PROTEIN YDDL-RELATED"/>
    <property type="match status" value="1"/>
</dbReference>
<reference evidence="13 14" key="1">
    <citation type="submission" date="2012-05" db="EMBL/GenBank/DDBJ databases">
        <title>The Genome Sequence of Sutterella wadsworthensis 2_1_59BFAA.</title>
        <authorList>
            <consortium name="The Broad Institute Genome Sequencing Platform"/>
            <person name="Earl A."/>
            <person name="Ward D."/>
            <person name="Feldgarden M."/>
            <person name="Gevers D."/>
            <person name="Daigneault M."/>
            <person name="Strauss J."/>
            <person name="Allen-Vercoe E."/>
            <person name="Walker B."/>
            <person name="Young S.K."/>
            <person name="Zeng Q."/>
            <person name="Gargeya S."/>
            <person name="Fitzgerald M."/>
            <person name="Haas B."/>
            <person name="Abouelleil A."/>
            <person name="Alvarado L."/>
            <person name="Arachchi H.M."/>
            <person name="Berlin A.M."/>
            <person name="Chapman S.B."/>
            <person name="Goldberg J."/>
            <person name="Griggs A."/>
            <person name="Gujja S."/>
            <person name="Hansen M."/>
            <person name="Howarth C."/>
            <person name="Imamovic A."/>
            <person name="Larimer J."/>
            <person name="McCowen C."/>
            <person name="Montmayeur A."/>
            <person name="Murphy C."/>
            <person name="Neiman D."/>
            <person name="Pearson M."/>
            <person name="Priest M."/>
            <person name="Roberts A."/>
            <person name="Saif S."/>
            <person name="Shea T."/>
            <person name="Sisk P."/>
            <person name="Sykes S."/>
            <person name="Wortman J."/>
            <person name="Nusbaum C."/>
            <person name="Birren B."/>
        </authorList>
    </citation>
    <scope>NUCLEOTIDE SEQUENCE [LARGE SCALE GENOMIC DNA]</scope>
    <source>
        <strain evidence="13 14">2_1_59BFAA</strain>
    </source>
</reference>
<evidence type="ECO:0000256" key="6">
    <source>
        <dbReference type="ARBA" id="ARBA00022729"/>
    </source>
</evidence>
<dbReference type="PANTHER" id="PTHR34501:SF9">
    <property type="entry name" value="MAJOR OUTER MEMBRANE PROTEIN P.IA"/>
    <property type="match status" value="1"/>
</dbReference>
<evidence type="ECO:0000256" key="10">
    <source>
        <dbReference type="ARBA" id="ARBA00023237"/>
    </source>
</evidence>
<protein>
    <recommendedName>
        <fullName evidence="12">Porin domain-containing protein</fullName>
    </recommendedName>
</protein>
<keyword evidence="10" id="KW-0998">Cell outer membrane</keyword>
<dbReference type="Proteomes" id="UP000005835">
    <property type="component" value="Unassembled WGS sequence"/>
</dbReference>
<evidence type="ECO:0000259" key="12">
    <source>
        <dbReference type="Pfam" id="PF13609"/>
    </source>
</evidence>
<dbReference type="eggNOG" id="COG3203">
    <property type="taxonomic scope" value="Bacteria"/>
</dbReference>